<dbReference type="EMBL" id="CAXHTB010000020">
    <property type="protein sequence ID" value="CAL0327978.1"/>
    <property type="molecule type" value="Genomic_DNA"/>
</dbReference>
<dbReference type="InterPro" id="IPR001232">
    <property type="entry name" value="SKP1-like"/>
</dbReference>
<dbReference type="Pfam" id="PF01466">
    <property type="entry name" value="Skp1"/>
    <property type="match status" value="1"/>
</dbReference>
<keyword evidence="3 4" id="KW-0833">Ubl conjugation pathway</keyword>
<dbReference type="InterPro" id="IPR016897">
    <property type="entry name" value="SKP1"/>
</dbReference>
<dbReference type="InterPro" id="IPR036296">
    <property type="entry name" value="SKP1-like_dim_sf"/>
</dbReference>
<feature type="domain" description="SKP1 component dimerisation" evidence="5">
    <location>
        <begin position="106"/>
        <end position="152"/>
    </location>
</feature>
<keyword evidence="8" id="KW-1185">Reference proteome</keyword>
<dbReference type="GO" id="GO:0016567">
    <property type="term" value="P:protein ubiquitination"/>
    <property type="evidence" value="ECO:0007669"/>
    <property type="project" value="UniProtKB-UniRule"/>
</dbReference>
<evidence type="ECO:0000256" key="1">
    <source>
        <dbReference type="ARBA" id="ARBA00004906"/>
    </source>
</evidence>
<comment type="subunit">
    <text evidence="4">Part of a SCF (SKP1-cullin-F-box) protein ligase complex.</text>
</comment>
<comment type="similarity">
    <text evidence="2 4">Belongs to the SKP1 family.</text>
</comment>
<feature type="domain" description="SKP1 component POZ" evidence="6">
    <location>
        <begin position="10"/>
        <end position="66"/>
    </location>
</feature>
<dbReference type="Pfam" id="PF03931">
    <property type="entry name" value="Skp1_POZ"/>
    <property type="match status" value="1"/>
</dbReference>
<evidence type="ECO:0000313" key="7">
    <source>
        <dbReference type="EMBL" id="CAL0327978.1"/>
    </source>
</evidence>
<dbReference type="InterPro" id="IPR011333">
    <property type="entry name" value="SKP1/BTB/POZ_sf"/>
</dbReference>
<evidence type="ECO:0000313" key="8">
    <source>
        <dbReference type="Proteomes" id="UP001497480"/>
    </source>
</evidence>
<dbReference type="SMART" id="SM00512">
    <property type="entry name" value="Skp1"/>
    <property type="match status" value="1"/>
</dbReference>
<proteinExistence type="inferred from homology"/>
<dbReference type="Proteomes" id="UP001497480">
    <property type="component" value="Unassembled WGS sequence"/>
</dbReference>
<gene>
    <name evidence="7" type="ORF">LLUT_LOCUS29038</name>
</gene>
<dbReference type="GO" id="GO:0006511">
    <property type="term" value="P:ubiquitin-dependent protein catabolic process"/>
    <property type="evidence" value="ECO:0007669"/>
    <property type="project" value="InterPro"/>
</dbReference>
<dbReference type="InterPro" id="IPR016073">
    <property type="entry name" value="Skp1_comp_POZ"/>
</dbReference>
<dbReference type="PIRSF" id="PIRSF028729">
    <property type="entry name" value="E3_ubiquit_lig_SCF_Skp"/>
    <property type="match status" value="1"/>
</dbReference>
<name>A0AAV1Y2Y8_LUPLU</name>
<comment type="caution">
    <text evidence="7">The sequence shown here is derived from an EMBL/GenBank/DDBJ whole genome shotgun (WGS) entry which is preliminary data.</text>
</comment>
<dbReference type="Gene3D" id="3.30.710.10">
    <property type="entry name" value="Potassium Channel Kv1.1, Chain A"/>
    <property type="match status" value="1"/>
</dbReference>
<evidence type="ECO:0000256" key="2">
    <source>
        <dbReference type="ARBA" id="ARBA00009993"/>
    </source>
</evidence>
<dbReference type="PANTHER" id="PTHR11165">
    <property type="entry name" value="SKP1"/>
    <property type="match status" value="1"/>
</dbReference>
<evidence type="ECO:0000256" key="4">
    <source>
        <dbReference type="PIRNR" id="PIRNR028729"/>
    </source>
</evidence>
<comment type="function">
    <text evidence="4">Involved in ubiquitination and subsequent proteasomal degradation of target proteins. Together with CUL1, RBX1 and a F-box protein, it forms a SCF E3 ubiquitin ligase complex. The functional specificity of this complex depends on the type of F-box protein. In the SCF complex, it serves as an adapter that links the F-box protein to CUL1.</text>
</comment>
<evidence type="ECO:0000259" key="6">
    <source>
        <dbReference type="Pfam" id="PF03931"/>
    </source>
</evidence>
<dbReference type="AlphaFoldDB" id="A0AAV1Y2Y8"/>
<sequence>MAEEGSKPTNFISLKTVDGEIFHVSPVIVNQIQTVKSLIETSGSSAVISLPHVYAYGLVMVLDYLEGKAATAASDVEEFETKFMKDMSHDDLKELLVAVGYLKVDGLQELVAKNVAKLIENKSVEFVRKFFGIVNDFTPAEEAKCREEHAWAFEGVDED</sequence>
<reference evidence="7 8" key="1">
    <citation type="submission" date="2024-03" db="EMBL/GenBank/DDBJ databases">
        <authorList>
            <person name="Martinez-Hernandez J."/>
        </authorList>
    </citation>
    <scope>NUCLEOTIDE SEQUENCE [LARGE SCALE GENOMIC DNA]</scope>
</reference>
<evidence type="ECO:0000256" key="3">
    <source>
        <dbReference type="ARBA" id="ARBA00022786"/>
    </source>
</evidence>
<dbReference type="SUPFAM" id="SSF54695">
    <property type="entry name" value="POZ domain"/>
    <property type="match status" value="1"/>
</dbReference>
<protein>
    <recommendedName>
        <fullName evidence="4">SKP1-like protein</fullName>
    </recommendedName>
</protein>
<comment type="pathway">
    <text evidence="1 4">Protein modification; protein ubiquitination.</text>
</comment>
<evidence type="ECO:0000259" key="5">
    <source>
        <dbReference type="Pfam" id="PF01466"/>
    </source>
</evidence>
<dbReference type="GO" id="GO:0009867">
    <property type="term" value="P:jasmonic acid mediated signaling pathway"/>
    <property type="evidence" value="ECO:0007669"/>
    <property type="project" value="UniProtKB-ARBA"/>
</dbReference>
<accession>A0AAV1Y2Y8</accession>
<dbReference type="InterPro" id="IPR016072">
    <property type="entry name" value="Skp1_comp_dimer"/>
</dbReference>
<dbReference type="SUPFAM" id="SSF81382">
    <property type="entry name" value="Skp1 dimerisation domain-like"/>
    <property type="match status" value="1"/>
</dbReference>
<organism evidence="7 8">
    <name type="scientific">Lupinus luteus</name>
    <name type="common">European yellow lupine</name>
    <dbReference type="NCBI Taxonomy" id="3873"/>
    <lineage>
        <taxon>Eukaryota</taxon>
        <taxon>Viridiplantae</taxon>
        <taxon>Streptophyta</taxon>
        <taxon>Embryophyta</taxon>
        <taxon>Tracheophyta</taxon>
        <taxon>Spermatophyta</taxon>
        <taxon>Magnoliopsida</taxon>
        <taxon>eudicotyledons</taxon>
        <taxon>Gunneridae</taxon>
        <taxon>Pentapetalae</taxon>
        <taxon>rosids</taxon>
        <taxon>fabids</taxon>
        <taxon>Fabales</taxon>
        <taxon>Fabaceae</taxon>
        <taxon>Papilionoideae</taxon>
        <taxon>50 kb inversion clade</taxon>
        <taxon>genistoids sensu lato</taxon>
        <taxon>core genistoids</taxon>
        <taxon>Genisteae</taxon>
        <taxon>Lupinus</taxon>
    </lineage>
</organism>